<dbReference type="Proteomes" id="UP001489897">
    <property type="component" value="Unassembled WGS sequence"/>
</dbReference>
<gene>
    <name evidence="1" type="ORF">VSR73_05275</name>
</gene>
<dbReference type="SUPFAM" id="SSF52540">
    <property type="entry name" value="P-loop containing nucleoside triphosphate hydrolases"/>
    <property type="match status" value="1"/>
</dbReference>
<name>A0ABU9RK87_9BURK</name>
<comment type="caution">
    <text evidence="1">The sequence shown here is derived from an EMBL/GenBank/DDBJ whole genome shotgun (WGS) entry which is preliminary data.</text>
</comment>
<proteinExistence type="predicted"/>
<organism evidence="1 2">
    <name type="scientific">Paraburkholderia ferrariae</name>
    <dbReference type="NCBI Taxonomy" id="386056"/>
    <lineage>
        <taxon>Bacteria</taxon>
        <taxon>Pseudomonadati</taxon>
        <taxon>Pseudomonadota</taxon>
        <taxon>Betaproteobacteria</taxon>
        <taxon>Burkholderiales</taxon>
        <taxon>Burkholderiaceae</taxon>
        <taxon>Paraburkholderia</taxon>
    </lineage>
</organism>
<evidence type="ECO:0000313" key="2">
    <source>
        <dbReference type="Proteomes" id="UP001489897"/>
    </source>
</evidence>
<accession>A0ABU9RK87</accession>
<dbReference type="EMBL" id="JAYMRV010000002">
    <property type="protein sequence ID" value="MEM5420476.1"/>
    <property type="molecule type" value="Genomic_DNA"/>
</dbReference>
<evidence type="ECO:0000313" key="1">
    <source>
        <dbReference type="EMBL" id="MEM5420476.1"/>
    </source>
</evidence>
<dbReference type="PANTHER" id="PTHR37807:SF3">
    <property type="entry name" value="OS07G0160300 PROTEIN"/>
    <property type="match status" value="1"/>
</dbReference>
<dbReference type="PANTHER" id="PTHR37807">
    <property type="entry name" value="OS07G0160300 PROTEIN"/>
    <property type="match status" value="1"/>
</dbReference>
<dbReference type="Gene3D" id="3.40.50.300">
    <property type="entry name" value="P-loop containing nucleotide triphosphate hydrolases"/>
    <property type="match status" value="1"/>
</dbReference>
<keyword evidence="2" id="KW-1185">Reference proteome</keyword>
<dbReference type="Pfam" id="PF13671">
    <property type="entry name" value="AAA_33"/>
    <property type="match status" value="1"/>
</dbReference>
<sequence>MCRTTTVTPELRRAAEIRQERTLEVATEILRQSANIRILRASKMLIAFGGLPGTGKTTIAQTLARKLAAVYLRIDTLEQAFIEAAGAAADIGPAGYLAGYGVAKDNLRLGLTVVADSVNALHMTRSAWRSVALEAGVQIFEIELVCSDTTTHRLRVEGRRADIPGHKLPTWKSVLERQYDAWESEHLVVDTANVSVEQAVETIIHRLSMSSPEGRLL</sequence>
<protein>
    <submittedName>
        <fullName evidence="1">AAA family ATPase</fullName>
    </submittedName>
</protein>
<reference evidence="1 2" key="1">
    <citation type="submission" date="2024-01" db="EMBL/GenBank/DDBJ databases">
        <title>The diversity of rhizobia nodulating Mimosa spp. in eleven states of Brazil covering several biomes is determined by host plant, location, and edaphic factors.</title>
        <authorList>
            <person name="Rouws L."/>
            <person name="Barauna A."/>
            <person name="Beukes C."/>
            <person name="De Faria S.M."/>
            <person name="Gross E."/>
            <person name="Dos Reis Junior F.B."/>
            <person name="Simon M."/>
            <person name="Maluk M."/>
            <person name="Odee D.W."/>
            <person name="Kenicer G."/>
            <person name="Young J.P.W."/>
            <person name="Reis V.M."/>
            <person name="Zilli J."/>
            <person name="James E.K."/>
        </authorList>
    </citation>
    <scope>NUCLEOTIDE SEQUENCE [LARGE SCALE GENOMIC DNA]</scope>
    <source>
        <strain evidence="1 2">JPY167</strain>
    </source>
</reference>
<dbReference type="InterPro" id="IPR027417">
    <property type="entry name" value="P-loop_NTPase"/>
</dbReference>